<dbReference type="Pfam" id="PF00072">
    <property type="entry name" value="Response_reg"/>
    <property type="match status" value="1"/>
</dbReference>
<evidence type="ECO:0000256" key="6">
    <source>
        <dbReference type="ARBA" id="ARBA00023163"/>
    </source>
</evidence>
<feature type="domain" description="OmpR/PhoB-type" evidence="10">
    <location>
        <begin position="152"/>
        <end position="252"/>
    </location>
</feature>
<feature type="DNA-binding region" description="OmpR/PhoB-type" evidence="8">
    <location>
        <begin position="152"/>
        <end position="252"/>
    </location>
</feature>
<dbReference type="InterPro" id="IPR016032">
    <property type="entry name" value="Sig_transdc_resp-reg_C-effctor"/>
</dbReference>
<keyword evidence="4" id="KW-0805">Transcription regulation</keyword>
<dbReference type="GO" id="GO:0000976">
    <property type="term" value="F:transcription cis-regulatory region binding"/>
    <property type="evidence" value="ECO:0007669"/>
    <property type="project" value="TreeGrafter"/>
</dbReference>
<keyword evidence="6" id="KW-0804">Transcription</keyword>
<dbReference type="Gene3D" id="3.40.50.2300">
    <property type="match status" value="1"/>
</dbReference>
<dbReference type="SUPFAM" id="SSF52172">
    <property type="entry name" value="CheY-like"/>
    <property type="match status" value="1"/>
</dbReference>
<feature type="modified residue" description="4-aspartylphosphate" evidence="7">
    <location>
        <position position="52"/>
    </location>
</feature>
<evidence type="ECO:0000313" key="12">
    <source>
        <dbReference type="Proteomes" id="UP000078454"/>
    </source>
</evidence>
<dbReference type="PANTHER" id="PTHR48111">
    <property type="entry name" value="REGULATOR OF RPOS"/>
    <property type="match status" value="1"/>
</dbReference>
<proteinExistence type="predicted"/>
<dbReference type="PROSITE" id="PS51755">
    <property type="entry name" value="OMPR_PHOB"/>
    <property type="match status" value="1"/>
</dbReference>
<dbReference type="OrthoDB" id="2641503at2"/>
<accession>A0A198ABC0</accession>
<dbReference type="SUPFAM" id="SSF46894">
    <property type="entry name" value="C-terminal effector domain of the bipartite response regulators"/>
    <property type="match status" value="1"/>
</dbReference>
<dbReference type="AlphaFoldDB" id="A0A198ABC0"/>
<dbReference type="PROSITE" id="PS50110">
    <property type="entry name" value="RESPONSE_REGULATORY"/>
    <property type="match status" value="1"/>
</dbReference>
<evidence type="ECO:0000259" key="9">
    <source>
        <dbReference type="PROSITE" id="PS50110"/>
    </source>
</evidence>
<reference evidence="11 12" key="1">
    <citation type="submission" date="2016-05" db="EMBL/GenBank/DDBJ databases">
        <title>Paenibacillus sp. 1ZS3-15 nov., isolated from the rhizosphere soil.</title>
        <authorList>
            <person name="Zhang X.X."/>
            <person name="Zhang J."/>
        </authorList>
    </citation>
    <scope>NUCLEOTIDE SEQUENCE [LARGE SCALE GENOMIC DNA]</scope>
    <source>
        <strain evidence="11 12">1ZS3-15</strain>
    </source>
</reference>
<keyword evidence="3" id="KW-0902">Two-component regulatory system</keyword>
<dbReference type="InterPro" id="IPR001867">
    <property type="entry name" value="OmpR/PhoB-type_DNA-bd"/>
</dbReference>
<evidence type="ECO:0000256" key="5">
    <source>
        <dbReference type="ARBA" id="ARBA00023125"/>
    </source>
</evidence>
<feature type="domain" description="Response regulatory" evidence="9">
    <location>
        <begin position="3"/>
        <end position="116"/>
    </location>
</feature>
<dbReference type="InterPro" id="IPR001789">
    <property type="entry name" value="Sig_transdc_resp-reg_receiver"/>
</dbReference>
<dbReference type="PANTHER" id="PTHR48111:SF1">
    <property type="entry name" value="TWO-COMPONENT RESPONSE REGULATOR ORR33"/>
    <property type="match status" value="1"/>
</dbReference>
<comment type="caution">
    <text evidence="11">The sequence shown here is derived from an EMBL/GenBank/DDBJ whole genome shotgun (WGS) entry which is preliminary data.</text>
</comment>
<dbReference type="GO" id="GO:0000156">
    <property type="term" value="F:phosphorelay response regulator activity"/>
    <property type="evidence" value="ECO:0007669"/>
    <property type="project" value="TreeGrafter"/>
</dbReference>
<dbReference type="Gene3D" id="6.10.250.690">
    <property type="match status" value="1"/>
</dbReference>
<protein>
    <submittedName>
        <fullName evidence="11">DNA-binding response regulator</fullName>
    </submittedName>
</protein>
<dbReference type="EMBL" id="LYPB01000065">
    <property type="protein sequence ID" value="OAS18405.1"/>
    <property type="molecule type" value="Genomic_DNA"/>
</dbReference>
<dbReference type="InterPro" id="IPR039420">
    <property type="entry name" value="WalR-like"/>
</dbReference>
<dbReference type="CDD" id="cd00383">
    <property type="entry name" value="trans_reg_C"/>
    <property type="match status" value="1"/>
</dbReference>
<dbReference type="Gene3D" id="1.10.10.10">
    <property type="entry name" value="Winged helix-like DNA-binding domain superfamily/Winged helix DNA-binding domain"/>
    <property type="match status" value="1"/>
</dbReference>
<organism evidence="11 12">
    <name type="scientific">Paenibacillus oryzisoli</name>
    <dbReference type="NCBI Taxonomy" id="1850517"/>
    <lineage>
        <taxon>Bacteria</taxon>
        <taxon>Bacillati</taxon>
        <taxon>Bacillota</taxon>
        <taxon>Bacilli</taxon>
        <taxon>Bacillales</taxon>
        <taxon>Paenibacillaceae</taxon>
        <taxon>Paenibacillus</taxon>
    </lineage>
</organism>
<evidence type="ECO:0000256" key="2">
    <source>
        <dbReference type="ARBA" id="ARBA00022553"/>
    </source>
</evidence>
<dbReference type="SMART" id="SM00862">
    <property type="entry name" value="Trans_reg_C"/>
    <property type="match status" value="1"/>
</dbReference>
<gene>
    <name evidence="11" type="ORF">A8708_00265</name>
</gene>
<evidence type="ECO:0000256" key="7">
    <source>
        <dbReference type="PROSITE-ProRule" id="PRU00169"/>
    </source>
</evidence>
<keyword evidence="12" id="KW-1185">Reference proteome</keyword>
<dbReference type="GO" id="GO:0005829">
    <property type="term" value="C:cytosol"/>
    <property type="evidence" value="ECO:0007669"/>
    <property type="project" value="TreeGrafter"/>
</dbReference>
<evidence type="ECO:0000313" key="11">
    <source>
        <dbReference type="EMBL" id="OAS18405.1"/>
    </source>
</evidence>
<name>A0A198ABC0_9BACL</name>
<keyword evidence="5 8" id="KW-0238">DNA-binding</keyword>
<evidence type="ECO:0000256" key="1">
    <source>
        <dbReference type="ARBA" id="ARBA00004496"/>
    </source>
</evidence>
<dbReference type="Proteomes" id="UP000078454">
    <property type="component" value="Unassembled WGS sequence"/>
</dbReference>
<comment type="subcellular location">
    <subcellularLocation>
        <location evidence="1">Cytoplasm</location>
    </subcellularLocation>
</comment>
<dbReference type="GO" id="GO:0032993">
    <property type="term" value="C:protein-DNA complex"/>
    <property type="evidence" value="ECO:0007669"/>
    <property type="project" value="TreeGrafter"/>
</dbReference>
<dbReference type="RefSeq" id="WP_068664442.1">
    <property type="nucleotide sequence ID" value="NZ_LYPB01000065.1"/>
</dbReference>
<dbReference type="SMART" id="SM00448">
    <property type="entry name" value="REC"/>
    <property type="match status" value="1"/>
</dbReference>
<sequence>MYKVLMIEDDAMIGDMVTMYLKEEGFQVIREENGTSGIAAIPQFQPDLILLDWVLPDMDGLAICRQVRETSSVPIMIVSMKNKIVERVNALGAGADDFMCKPFSMHELIARAHALIRRAQRFPSMNQLPITQPSQQDEEKEEVKPAKSTAFAAVMDKQDKITLNTNTRSMSVHGETVETTYSEFEIMKCFVNNPGRVYSREDLLQTVRGFDSFVTDRAIDVHIANLRKKIEDNPKEPKWIRTVWGVGYKFVPM</sequence>
<evidence type="ECO:0000256" key="4">
    <source>
        <dbReference type="ARBA" id="ARBA00023015"/>
    </source>
</evidence>
<keyword evidence="2 7" id="KW-0597">Phosphoprotein</keyword>
<dbReference type="FunFam" id="1.10.10.10:FF:000018">
    <property type="entry name" value="DNA-binding response regulator ResD"/>
    <property type="match status" value="1"/>
</dbReference>
<dbReference type="GO" id="GO:0006355">
    <property type="term" value="P:regulation of DNA-templated transcription"/>
    <property type="evidence" value="ECO:0007669"/>
    <property type="project" value="InterPro"/>
</dbReference>
<dbReference type="STRING" id="1850517.A8708_00265"/>
<evidence type="ECO:0000259" key="10">
    <source>
        <dbReference type="PROSITE" id="PS51755"/>
    </source>
</evidence>
<dbReference type="InterPro" id="IPR011006">
    <property type="entry name" value="CheY-like_superfamily"/>
</dbReference>
<dbReference type="InterPro" id="IPR036388">
    <property type="entry name" value="WH-like_DNA-bd_sf"/>
</dbReference>
<evidence type="ECO:0000256" key="3">
    <source>
        <dbReference type="ARBA" id="ARBA00023012"/>
    </source>
</evidence>
<dbReference type="Pfam" id="PF00486">
    <property type="entry name" value="Trans_reg_C"/>
    <property type="match status" value="1"/>
</dbReference>
<evidence type="ECO:0000256" key="8">
    <source>
        <dbReference type="PROSITE-ProRule" id="PRU01091"/>
    </source>
</evidence>